<accession>A0A1I7S6E1</accession>
<keyword evidence="5" id="KW-1185">Reference proteome</keyword>
<dbReference type="PROSITE" id="PS50994">
    <property type="entry name" value="INTEGRASE"/>
    <property type="match status" value="1"/>
</dbReference>
<protein>
    <submittedName>
        <fullName evidence="3">(pine wood nematode) hypothetical protein</fullName>
    </submittedName>
    <submittedName>
        <fullName evidence="6">Integrase catalytic domain-containing protein</fullName>
    </submittedName>
</protein>
<feature type="compositionally biased region" description="Basic and acidic residues" evidence="1">
    <location>
        <begin position="1610"/>
        <end position="1621"/>
    </location>
</feature>
<dbReference type="eggNOG" id="ENOG502QR56">
    <property type="taxonomic scope" value="Eukaryota"/>
</dbReference>
<sequence>MHYSAYLRRKRIQELKACEKCLRKHTGRCDAPSCAKCGQDHHTLLCVVPRKAEQDSKRNVNGMLAIEGMKTQPEERNIPIMATVDVNASSEETAEKFEKLTVAMDTHATLNFITREAAERMQLKTEEAKLSEMSGFRAKSTMVETKKAQIFLQLTDGSKIKVDVLVVDQFVKPYQMITGIPQTMEEIKKYKIQLPLPKREPDVLLGVGEVAKLEMAYTDEKHPTNLSVVKTKLGYALSGIIVVEKSKKIEEGIVMVTKDENFDFKKTDDWDIKDLCDRVRELKHLGISEEDFEKTEEDEVVETYRKSMYRDEEGRYQVEYPIKEDIWKLDSQLMLAISRLKPTIEKLKRSPELLRTVNETIENQLKAGIIQEVRLNDELPEGSLPPHYLPHHIVTKDSETTKHRMVLDPTAKSKKNTLNKSLNECLHKGKPDLPTIFGILLRCRTFKTLVLSDVEKAFHQIGIAPTHRAICRWLMPKNVNRPLTFENLRVFEFKRLPFGLRPAPFMLQEAIKDLFEKAEGTLGKEILSNLYVDNVNIGADNDVEAQRKSEEARRILEGAQMNLREFISNGKIQMPEKLMGNQEKAKVLGVPWNVKKDTLRIKLPKVNKNPEQTRADFVSLAHSGYDPLQLLSPLFVEVKRYIQKMWKYPEYGWTKKFPAEFVEDWLEIVSTWNEQEFEFQRYTQIEDGDELHVFADASEYAFGAAIYAVNVKNRVSGGTLLASKSLITPRKAATEKGDDGKLKKIRLDEPQFTIPQGETAGAVTACRLAENVKRELQKNVKIYLWGDSTICLNWIRNGASDQPLAVRNMLRKIWKSEVANFGHVPTDQNPADIASRGTTPEELRTLTLWFKGPDFLRKEPEEWPSKLTFIQEGEPENKEDDEKQEIILPVQNVKPDGNENVLRRLFNQNSFRFAVRVTMKILKFIDKMKKKKNPEYLERGEGELLSEAQHTIYRIAQEEYPPTKDQIENLMLRKDPRGIWRSVGRIGSANVSKNRKFPVFVHQKSDLARLVIQHAHERVCHQGPRATLCWLRNNFWIPKGMRSTMSQIRRCPECLGKYRKPFEKPNPDALPQERITQAVPFENVGIDAFGPYRIQTEAGLRKRWGCIFACMVTRAVHLEVLEDMTSEAFMRAFKRFVATRGVPLRIITDNGTNFVGAEDQIRAYYAPERTIYWKFNDPRCPWKGGFYERLIGIVKSAFTRCAKKLRRIDDVELATLFKMLEDAVNNRPLLRSSDVRDQYTCLRPVDFLRPAGTYYYCPFLGENHMDDPDFVPEEARRKQKSHRDPAETRLHQMHLRMISILDELWTGWTSEYLLALRQFEKGRRNKKSGRKTPEVGEAVIVEDSILARDQWQTGIVKEILQPRGHGPPITAIVRFRKPAKDGNTKRKSNWKYENFVDKRIPIQSLYPLEIEKQDVILKNFDVEEDANQNFDEDVQDVVLPVQLIDNFEEKIEFGENSNNCLSFGTKPRTGYGMGANRRRRISATFQKFPQLESDLERPTELNEIVGDISCFLRDNIIDGNNFNSFLFLDINTSQKRSSRGNLAGRMSTEERRIEGTSAERRSQRKQKGEHIADSVERRKDAEEDFDVQEQDLLDLAGTMTEEEAQQLLEAPDHDSLEEKLKQQCGLDPQDTEMIG</sequence>
<dbReference type="PANTHER" id="PTHR47331:SF5">
    <property type="entry name" value="RIBONUCLEASE H"/>
    <property type="match status" value="1"/>
</dbReference>
<dbReference type="Pfam" id="PF00078">
    <property type="entry name" value="RVT_1"/>
    <property type="match status" value="1"/>
</dbReference>
<name>A0A1I7S6E1_BURXY</name>
<dbReference type="Proteomes" id="UP000659654">
    <property type="component" value="Unassembled WGS sequence"/>
</dbReference>
<dbReference type="Pfam" id="PF17921">
    <property type="entry name" value="Integrase_H2C2"/>
    <property type="match status" value="1"/>
</dbReference>
<dbReference type="InterPro" id="IPR008042">
    <property type="entry name" value="Retrotrans_Pao"/>
</dbReference>
<dbReference type="SUPFAM" id="SSF53098">
    <property type="entry name" value="Ribonuclease H-like"/>
    <property type="match status" value="1"/>
</dbReference>
<dbReference type="InterPro" id="IPR041588">
    <property type="entry name" value="Integrase_H2C2"/>
</dbReference>
<evidence type="ECO:0000313" key="4">
    <source>
        <dbReference type="Proteomes" id="UP000095284"/>
    </source>
</evidence>
<dbReference type="PANTHER" id="PTHR47331">
    <property type="entry name" value="PHD-TYPE DOMAIN-CONTAINING PROTEIN"/>
    <property type="match status" value="1"/>
</dbReference>
<dbReference type="Gene3D" id="3.30.420.10">
    <property type="entry name" value="Ribonuclease H-like superfamily/Ribonuclease H"/>
    <property type="match status" value="1"/>
</dbReference>
<dbReference type="InterPro" id="IPR043502">
    <property type="entry name" value="DNA/RNA_pol_sf"/>
</dbReference>
<dbReference type="InterPro" id="IPR001584">
    <property type="entry name" value="Integrase_cat-core"/>
</dbReference>
<dbReference type="GO" id="GO:0015074">
    <property type="term" value="P:DNA integration"/>
    <property type="evidence" value="ECO:0007669"/>
    <property type="project" value="InterPro"/>
</dbReference>
<proteinExistence type="predicted"/>
<gene>
    <name evidence="3" type="ORF">BXYJ_LOCUS13371</name>
</gene>
<dbReference type="InterPro" id="IPR043128">
    <property type="entry name" value="Rev_trsase/Diguanyl_cyclase"/>
</dbReference>
<dbReference type="WBParaSite" id="BXY_0857800.1">
    <property type="protein sequence ID" value="BXY_0857800.1"/>
    <property type="gene ID" value="BXY_0857800"/>
</dbReference>
<dbReference type="Gene3D" id="3.10.10.10">
    <property type="entry name" value="HIV Type 1 Reverse Transcriptase, subunit A, domain 1"/>
    <property type="match status" value="1"/>
</dbReference>
<feature type="domain" description="Integrase catalytic" evidence="2">
    <location>
        <begin position="1076"/>
        <end position="1252"/>
    </location>
</feature>
<dbReference type="EMBL" id="CAJFCV020000006">
    <property type="protein sequence ID" value="CAG9128090.1"/>
    <property type="molecule type" value="Genomic_DNA"/>
</dbReference>
<dbReference type="InterPro" id="IPR000477">
    <property type="entry name" value="RT_dom"/>
</dbReference>
<dbReference type="InterPro" id="IPR012337">
    <property type="entry name" value="RNaseH-like_sf"/>
</dbReference>
<dbReference type="GO" id="GO:0042575">
    <property type="term" value="C:DNA polymerase complex"/>
    <property type="evidence" value="ECO:0007669"/>
    <property type="project" value="UniProtKB-ARBA"/>
</dbReference>
<dbReference type="GO" id="GO:0003676">
    <property type="term" value="F:nucleic acid binding"/>
    <property type="evidence" value="ECO:0007669"/>
    <property type="project" value="InterPro"/>
</dbReference>
<evidence type="ECO:0000259" key="2">
    <source>
        <dbReference type="PROSITE" id="PS50994"/>
    </source>
</evidence>
<evidence type="ECO:0000256" key="1">
    <source>
        <dbReference type="SAM" id="MobiDB-lite"/>
    </source>
</evidence>
<feature type="region of interest" description="Disordered" evidence="1">
    <location>
        <begin position="1610"/>
        <end position="1635"/>
    </location>
</feature>
<dbReference type="Pfam" id="PF05380">
    <property type="entry name" value="Peptidase_A17"/>
    <property type="match status" value="1"/>
</dbReference>
<evidence type="ECO:0000313" key="3">
    <source>
        <dbReference type="EMBL" id="CAD5233280.1"/>
    </source>
</evidence>
<dbReference type="Pfam" id="PF18701">
    <property type="entry name" value="DUF5641"/>
    <property type="match status" value="1"/>
</dbReference>
<dbReference type="EMBL" id="CAJFDI010000006">
    <property type="protein sequence ID" value="CAD5233280.1"/>
    <property type="molecule type" value="Genomic_DNA"/>
</dbReference>
<reference evidence="6" key="1">
    <citation type="submission" date="2016-11" db="UniProtKB">
        <authorList>
            <consortium name="WormBaseParasite"/>
        </authorList>
    </citation>
    <scope>IDENTIFICATION</scope>
</reference>
<dbReference type="Proteomes" id="UP000582659">
    <property type="component" value="Unassembled WGS sequence"/>
</dbReference>
<dbReference type="SUPFAM" id="SSF56672">
    <property type="entry name" value="DNA/RNA polymerases"/>
    <property type="match status" value="1"/>
</dbReference>
<dbReference type="Gene3D" id="1.10.340.70">
    <property type="match status" value="1"/>
</dbReference>
<dbReference type="InterPro" id="IPR036397">
    <property type="entry name" value="RNaseH_sf"/>
</dbReference>
<dbReference type="InterPro" id="IPR040676">
    <property type="entry name" value="DUF5641"/>
</dbReference>
<feature type="compositionally biased region" description="Basic and acidic residues" evidence="1">
    <location>
        <begin position="1547"/>
        <end position="1581"/>
    </location>
</feature>
<dbReference type="Gene3D" id="3.30.70.270">
    <property type="match status" value="1"/>
</dbReference>
<dbReference type="Proteomes" id="UP000095284">
    <property type="component" value="Unplaced"/>
</dbReference>
<dbReference type="OrthoDB" id="5870244at2759"/>
<evidence type="ECO:0000313" key="6">
    <source>
        <dbReference type="WBParaSite" id="BXY_0857800.1"/>
    </source>
</evidence>
<evidence type="ECO:0000313" key="5">
    <source>
        <dbReference type="Proteomes" id="UP000659654"/>
    </source>
</evidence>
<organism evidence="4 6">
    <name type="scientific">Bursaphelenchus xylophilus</name>
    <name type="common">Pinewood nematode worm</name>
    <name type="synonym">Aphelenchoides xylophilus</name>
    <dbReference type="NCBI Taxonomy" id="6326"/>
    <lineage>
        <taxon>Eukaryota</taxon>
        <taxon>Metazoa</taxon>
        <taxon>Ecdysozoa</taxon>
        <taxon>Nematoda</taxon>
        <taxon>Chromadorea</taxon>
        <taxon>Rhabditida</taxon>
        <taxon>Tylenchina</taxon>
        <taxon>Tylenchomorpha</taxon>
        <taxon>Aphelenchoidea</taxon>
        <taxon>Aphelenchoididae</taxon>
        <taxon>Bursaphelenchus</taxon>
    </lineage>
</organism>
<reference evidence="3" key="2">
    <citation type="submission" date="2020-09" db="EMBL/GenBank/DDBJ databases">
        <authorList>
            <person name="Kikuchi T."/>
        </authorList>
    </citation>
    <scope>NUCLEOTIDE SEQUENCE</scope>
    <source>
        <strain evidence="3">Ka4C1</strain>
    </source>
</reference>
<feature type="region of interest" description="Disordered" evidence="1">
    <location>
        <begin position="1537"/>
        <end position="1586"/>
    </location>
</feature>